<protein>
    <recommendedName>
        <fullName evidence="4">HTH araC/xylS-type domain-containing protein</fullName>
    </recommendedName>
</protein>
<keyword evidence="3" id="KW-0804">Transcription</keyword>
<dbReference type="InterPro" id="IPR037923">
    <property type="entry name" value="HTH-like"/>
</dbReference>
<dbReference type="SMART" id="SM00342">
    <property type="entry name" value="HTH_ARAC"/>
    <property type="match status" value="1"/>
</dbReference>
<evidence type="ECO:0000256" key="2">
    <source>
        <dbReference type="ARBA" id="ARBA00023125"/>
    </source>
</evidence>
<feature type="domain" description="HTH araC/xylS-type" evidence="4">
    <location>
        <begin position="192"/>
        <end position="290"/>
    </location>
</feature>
<evidence type="ECO:0000256" key="1">
    <source>
        <dbReference type="ARBA" id="ARBA00023015"/>
    </source>
</evidence>
<organism evidence="5 6">
    <name type="scientific">Candidatus Raymondbacteria bacterium RIFOXYD12_FULL_49_13</name>
    <dbReference type="NCBI Taxonomy" id="1817890"/>
    <lineage>
        <taxon>Bacteria</taxon>
        <taxon>Raymondiibacteriota</taxon>
    </lineage>
</organism>
<gene>
    <name evidence="5" type="ORF">A2519_18645</name>
</gene>
<dbReference type="PROSITE" id="PS01124">
    <property type="entry name" value="HTH_ARAC_FAMILY_2"/>
    <property type="match status" value="1"/>
</dbReference>
<dbReference type="PANTHER" id="PTHR43280:SF2">
    <property type="entry name" value="HTH-TYPE TRANSCRIPTIONAL REGULATOR EXSA"/>
    <property type="match status" value="1"/>
</dbReference>
<dbReference type="Gene3D" id="2.60.120.10">
    <property type="entry name" value="Jelly Rolls"/>
    <property type="match status" value="1"/>
</dbReference>
<dbReference type="GO" id="GO:0003700">
    <property type="term" value="F:DNA-binding transcription factor activity"/>
    <property type="evidence" value="ECO:0007669"/>
    <property type="project" value="InterPro"/>
</dbReference>
<dbReference type="GO" id="GO:0043565">
    <property type="term" value="F:sequence-specific DNA binding"/>
    <property type="evidence" value="ECO:0007669"/>
    <property type="project" value="InterPro"/>
</dbReference>
<dbReference type="InterPro" id="IPR018062">
    <property type="entry name" value="HTH_AraC-typ_CS"/>
</dbReference>
<dbReference type="InterPro" id="IPR014710">
    <property type="entry name" value="RmlC-like_jellyroll"/>
</dbReference>
<dbReference type="AlphaFoldDB" id="A0A1F7FDN3"/>
<dbReference type="Gene3D" id="1.10.10.60">
    <property type="entry name" value="Homeodomain-like"/>
    <property type="match status" value="2"/>
</dbReference>
<dbReference type="Pfam" id="PF12833">
    <property type="entry name" value="HTH_18"/>
    <property type="match status" value="1"/>
</dbReference>
<reference evidence="5 6" key="1">
    <citation type="journal article" date="2016" name="Nat. Commun.">
        <title>Thousands of microbial genomes shed light on interconnected biogeochemical processes in an aquifer system.</title>
        <authorList>
            <person name="Anantharaman K."/>
            <person name="Brown C.T."/>
            <person name="Hug L.A."/>
            <person name="Sharon I."/>
            <person name="Castelle C.J."/>
            <person name="Probst A.J."/>
            <person name="Thomas B.C."/>
            <person name="Singh A."/>
            <person name="Wilkins M.J."/>
            <person name="Karaoz U."/>
            <person name="Brodie E.L."/>
            <person name="Williams K.H."/>
            <person name="Hubbard S.S."/>
            <person name="Banfield J.F."/>
        </authorList>
    </citation>
    <scope>NUCLEOTIDE SEQUENCE [LARGE SCALE GENOMIC DNA]</scope>
</reference>
<dbReference type="InterPro" id="IPR018060">
    <property type="entry name" value="HTH_AraC"/>
</dbReference>
<accession>A0A1F7FDN3</accession>
<keyword evidence="2" id="KW-0238">DNA-binding</keyword>
<proteinExistence type="predicted"/>
<name>A0A1F7FDN3_UNCRA</name>
<evidence type="ECO:0000256" key="3">
    <source>
        <dbReference type="ARBA" id="ARBA00023163"/>
    </source>
</evidence>
<dbReference type="SUPFAM" id="SSF51215">
    <property type="entry name" value="Regulatory protein AraC"/>
    <property type="match status" value="1"/>
</dbReference>
<dbReference type="PROSITE" id="PS00041">
    <property type="entry name" value="HTH_ARAC_FAMILY_1"/>
    <property type="match status" value="1"/>
</dbReference>
<dbReference type="InterPro" id="IPR009057">
    <property type="entry name" value="Homeodomain-like_sf"/>
</dbReference>
<evidence type="ECO:0000313" key="5">
    <source>
        <dbReference type="EMBL" id="OGK04701.1"/>
    </source>
</evidence>
<dbReference type="EMBL" id="MFYX01000066">
    <property type="protein sequence ID" value="OGK04701.1"/>
    <property type="molecule type" value="Genomic_DNA"/>
</dbReference>
<comment type="caution">
    <text evidence="5">The sequence shown here is derived from an EMBL/GenBank/DDBJ whole genome shotgun (WGS) entry which is preliminary data.</text>
</comment>
<dbReference type="Proteomes" id="UP000179243">
    <property type="component" value="Unassembled WGS sequence"/>
</dbReference>
<dbReference type="PANTHER" id="PTHR43280">
    <property type="entry name" value="ARAC-FAMILY TRANSCRIPTIONAL REGULATOR"/>
    <property type="match status" value="1"/>
</dbReference>
<evidence type="ECO:0000259" key="4">
    <source>
        <dbReference type="PROSITE" id="PS01124"/>
    </source>
</evidence>
<keyword evidence="1" id="KW-0805">Transcription regulation</keyword>
<dbReference type="SUPFAM" id="SSF46689">
    <property type="entry name" value="Homeodomain-like"/>
    <property type="match status" value="2"/>
</dbReference>
<evidence type="ECO:0000313" key="6">
    <source>
        <dbReference type="Proteomes" id="UP000179243"/>
    </source>
</evidence>
<sequence length="292" mass="32649">MNIRKAPDPLVSLPFKERTGSEQRIYGAFSMTYTNGAKVAPHYHEDIEILVPSGVTGESSISGKTYCLHNGVIQYIQPKAIHSFRIRPSGVGTIVVLQIKQSHFLTTAAKLTGVSAKNFAELFLRVPVEHTRSYGTLTQTIQRLSSLVPQAAEKSSFRTAVYDMELLHAIIRLLTVETLPDIVVRPSEGKIRTIIDVIESVAHQPTSLNEIAKKSSLSKFHLCRIFKAATGLTVQTYLNQLRINRACRMLREEDKNVTETCFECGFSNLSYFIQVFSRIVGQPPKQWALALQ</sequence>